<gene>
    <name evidence="17" type="ORF">BAMA_18995</name>
</gene>
<organism evidence="17 18">
    <name type="scientific">Bacillus manliponensis</name>
    <dbReference type="NCBI Taxonomy" id="574376"/>
    <lineage>
        <taxon>Bacteria</taxon>
        <taxon>Bacillati</taxon>
        <taxon>Bacillota</taxon>
        <taxon>Bacilli</taxon>
        <taxon>Bacillales</taxon>
        <taxon>Bacillaceae</taxon>
        <taxon>Bacillus</taxon>
        <taxon>Bacillus cereus group</taxon>
    </lineage>
</organism>
<dbReference type="GO" id="GO:0005524">
    <property type="term" value="F:ATP binding"/>
    <property type="evidence" value="ECO:0007669"/>
    <property type="project" value="UniProtKB-KW"/>
</dbReference>
<dbReference type="InterPro" id="IPR036097">
    <property type="entry name" value="HisK_dim/P_sf"/>
</dbReference>
<dbReference type="SUPFAM" id="SSF158472">
    <property type="entry name" value="HAMP domain-like"/>
    <property type="match status" value="1"/>
</dbReference>
<dbReference type="InterPro" id="IPR003594">
    <property type="entry name" value="HATPase_dom"/>
</dbReference>
<keyword evidence="11 14" id="KW-1133">Transmembrane helix</keyword>
<dbReference type="Proteomes" id="UP000027822">
    <property type="component" value="Unassembled WGS sequence"/>
</dbReference>
<dbReference type="CDD" id="cd00075">
    <property type="entry name" value="HATPase"/>
    <property type="match status" value="1"/>
</dbReference>
<name>A0A073KC58_9BACI</name>
<dbReference type="Pfam" id="PF00512">
    <property type="entry name" value="HisKA"/>
    <property type="match status" value="1"/>
</dbReference>
<dbReference type="InterPro" id="IPR004358">
    <property type="entry name" value="Sig_transdc_His_kin-like_C"/>
</dbReference>
<evidence type="ECO:0000256" key="4">
    <source>
        <dbReference type="ARBA" id="ARBA00022475"/>
    </source>
</evidence>
<dbReference type="InterPro" id="IPR003661">
    <property type="entry name" value="HisK_dim/P_dom"/>
</dbReference>
<dbReference type="EC" id="2.7.13.3" evidence="3"/>
<dbReference type="SMART" id="SM00388">
    <property type="entry name" value="HisKA"/>
    <property type="match status" value="1"/>
</dbReference>
<keyword evidence="8" id="KW-0547">Nucleotide-binding</keyword>
<keyword evidence="12" id="KW-0902">Two-component regulatory system</keyword>
<keyword evidence="10" id="KW-0067">ATP-binding</keyword>
<dbReference type="Pfam" id="PF00672">
    <property type="entry name" value="HAMP"/>
    <property type="match status" value="1"/>
</dbReference>
<dbReference type="PANTHER" id="PTHR45528:SF1">
    <property type="entry name" value="SENSOR HISTIDINE KINASE CPXA"/>
    <property type="match status" value="1"/>
</dbReference>
<dbReference type="InterPro" id="IPR003660">
    <property type="entry name" value="HAMP_dom"/>
</dbReference>
<evidence type="ECO:0000313" key="18">
    <source>
        <dbReference type="Proteomes" id="UP000027822"/>
    </source>
</evidence>
<evidence type="ECO:0000256" key="6">
    <source>
        <dbReference type="ARBA" id="ARBA00022679"/>
    </source>
</evidence>
<evidence type="ECO:0000256" key="7">
    <source>
        <dbReference type="ARBA" id="ARBA00022692"/>
    </source>
</evidence>
<dbReference type="PRINTS" id="PR00344">
    <property type="entry name" value="BCTRLSENSOR"/>
</dbReference>
<dbReference type="PROSITE" id="PS50885">
    <property type="entry name" value="HAMP"/>
    <property type="match status" value="1"/>
</dbReference>
<dbReference type="CDD" id="cd00082">
    <property type="entry name" value="HisKA"/>
    <property type="match status" value="1"/>
</dbReference>
<dbReference type="GO" id="GO:0005886">
    <property type="term" value="C:plasma membrane"/>
    <property type="evidence" value="ECO:0007669"/>
    <property type="project" value="UniProtKB-SubCell"/>
</dbReference>
<dbReference type="AlphaFoldDB" id="A0A073KC58"/>
<evidence type="ECO:0000256" key="2">
    <source>
        <dbReference type="ARBA" id="ARBA00004651"/>
    </source>
</evidence>
<evidence type="ECO:0000256" key="3">
    <source>
        <dbReference type="ARBA" id="ARBA00012438"/>
    </source>
</evidence>
<dbReference type="CDD" id="cd06225">
    <property type="entry name" value="HAMP"/>
    <property type="match status" value="1"/>
</dbReference>
<dbReference type="Gene3D" id="6.10.340.10">
    <property type="match status" value="1"/>
</dbReference>
<dbReference type="SUPFAM" id="SSF47384">
    <property type="entry name" value="Homodimeric domain of signal transducing histidine kinase"/>
    <property type="match status" value="1"/>
</dbReference>
<protein>
    <recommendedName>
        <fullName evidence="3">histidine kinase</fullName>
        <ecNumber evidence="3">2.7.13.3</ecNumber>
    </recommendedName>
</protein>
<keyword evidence="5" id="KW-0597">Phosphoprotein</keyword>
<dbReference type="Gene3D" id="3.30.565.10">
    <property type="entry name" value="Histidine kinase-like ATPase, C-terminal domain"/>
    <property type="match status" value="1"/>
</dbReference>
<keyword evidence="6" id="KW-0808">Transferase</keyword>
<keyword evidence="9 17" id="KW-0418">Kinase</keyword>
<dbReference type="Pfam" id="PF02518">
    <property type="entry name" value="HATPase_c"/>
    <property type="match status" value="1"/>
</dbReference>
<dbReference type="InterPro" id="IPR050398">
    <property type="entry name" value="HssS/ArlS-like"/>
</dbReference>
<feature type="domain" description="HAMP" evidence="16">
    <location>
        <begin position="78"/>
        <end position="130"/>
    </location>
</feature>
<comment type="caution">
    <text evidence="17">The sequence shown here is derived from an EMBL/GenBank/DDBJ whole genome shotgun (WGS) entry which is preliminary data.</text>
</comment>
<evidence type="ECO:0000256" key="5">
    <source>
        <dbReference type="ARBA" id="ARBA00022553"/>
    </source>
</evidence>
<evidence type="ECO:0000256" key="12">
    <source>
        <dbReference type="ARBA" id="ARBA00023012"/>
    </source>
</evidence>
<dbReference type="Gene3D" id="1.10.287.130">
    <property type="match status" value="1"/>
</dbReference>
<evidence type="ECO:0000256" key="10">
    <source>
        <dbReference type="ARBA" id="ARBA00022840"/>
    </source>
</evidence>
<evidence type="ECO:0000256" key="14">
    <source>
        <dbReference type="SAM" id="Phobius"/>
    </source>
</evidence>
<dbReference type="InterPro" id="IPR036890">
    <property type="entry name" value="HATPase_C_sf"/>
</dbReference>
<comment type="subcellular location">
    <subcellularLocation>
        <location evidence="2">Cell membrane</location>
        <topology evidence="2">Multi-pass membrane protein</topology>
    </subcellularLocation>
</comment>
<keyword evidence="18" id="KW-1185">Reference proteome</keyword>
<evidence type="ECO:0000259" key="16">
    <source>
        <dbReference type="PROSITE" id="PS50885"/>
    </source>
</evidence>
<accession>A0A073KC58</accession>
<dbReference type="SUPFAM" id="SSF55874">
    <property type="entry name" value="ATPase domain of HSP90 chaperone/DNA topoisomerase II/histidine kinase"/>
    <property type="match status" value="1"/>
</dbReference>
<evidence type="ECO:0000256" key="11">
    <source>
        <dbReference type="ARBA" id="ARBA00022989"/>
    </source>
</evidence>
<dbReference type="OrthoDB" id="9792991at2"/>
<feature type="domain" description="Histidine kinase" evidence="15">
    <location>
        <begin position="145"/>
        <end position="357"/>
    </location>
</feature>
<dbReference type="STRING" id="574376.BAMA_18995"/>
<evidence type="ECO:0000256" key="1">
    <source>
        <dbReference type="ARBA" id="ARBA00000085"/>
    </source>
</evidence>
<dbReference type="RefSeq" id="WP_034637995.1">
    <property type="nucleotide sequence ID" value="NZ_CBCSJC010000010.1"/>
</dbReference>
<keyword evidence="4" id="KW-1003">Cell membrane</keyword>
<dbReference type="SMART" id="SM00304">
    <property type="entry name" value="HAMP"/>
    <property type="match status" value="1"/>
</dbReference>
<evidence type="ECO:0000313" key="17">
    <source>
        <dbReference type="EMBL" id="KEK19863.1"/>
    </source>
</evidence>
<reference evidence="17 18" key="1">
    <citation type="submission" date="2014-06" db="EMBL/GenBank/DDBJ databases">
        <title>Draft genome sequence of Bacillus manliponensis JCM 15802 (MCCC 1A00708).</title>
        <authorList>
            <person name="Lai Q."/>
            <person name="Liu Y."/>
            <person name="Shao Z."/>
        </authorList>
    </citation>
    <scope>NUCLEOTIDE SEQUENCE [LARGE SCALE GENOMIC DNA]</scope>
    <source>
        <strain evidence="17 18">JCM 15802</strain>
    </source>
</reference>
<sequence length="358" mass="41398">MYGELDTKLKGKFLSGIRLKFFMSFIGSIVCATGCIILFQHVFVKKLADISRLEEEYSFIYFSIFLALTILFFYVFSKGMITRLEEIHRSVKEISKGHLDIHIKTSKQDEIGEFANGINEMASNLKVLLEKEKRAYTIKNEMISNISHDLRTPVTSLIGYVELAEKQIEDSQQYVPILKRKSYELKAQIDELLEYCHIHYKEEAIQKEVFHVKELIEQVMIDFVPKLEEANMSFHIQCPKYMKVEVDIKLFVRLLQNIISNSISYGQLGKKVEVDVREKEKNVIIQIINYGPPIEEKDIPYIFERFYRAEKSRNTYTGGKGMGLAIAKSIVHIHNGNLTVSSNEKKTIFTISLPRGKS</sequence>
<proteinExistence type="predicted"/>
<evidence type="ECO:0000256" key="9">
    <source>
        <dbReference type="ARBA" id="ARBA00022777"/>
    </source>
</evidence>
<dbReference type="eggNOG" id="COG2205">
    <property type="taxonomic scope" value="Bacteria"/>
</dbReference>
<dbReference type="PROSITE" id="PS50109">
    <property type="entry name" value="HIS_KIN"/>
    <property type="match status" value="1"/>
</dbReference>
<evidence type="ECO:0000256" key="13">
    <source>
        <dbReference type="ARBA" id="ARBA00023136"/>
    </source>
</evidence>
<evidence type="ECO:0000259" key="15">
    <source>
        <dbReference type="PROSITE" id="PS50109"/>
    </source>
</evidence>
<comment type="catalytic activity">
    <reaction evidence="1">
        <text>ATP + protein L-histidine = ADP + protein N-phospho-L-histidine.</text>
        <dbReference type="EC" id="2.7.13.3"/>
    </reaction>
</comment>
<dbReference type="SMART" id="SM00387">
    <property type="entry name" value="HATPase_c"/>
    <property type="match status" value="1"/>
</dbReference>
<keyword evidence="13 14" id="KW-0472">Membrane</keyword>
<feature type="transmembrane region" description="Helical" evidence="14">
    <location>
        <begin position="21"/>
        <end position="39"/>
    </location>
</feature>
<dbReference type="FunFam" id="3.30.565.10:FF:000013">
    <property type="entry name" value="Two-component sensor histidine kinase"/>
    <property type="match status" value="1"/>
</dbReference>
<dbReference type="InterPro" id="IPR005467">
    <property type="entry name" value="His_kinase_dom"/>
</dbReference>
<feature type="transmembrane region" description="Helical" evidence="14">
    <location>
        <begin position="59"/>
        <end position="76"/>
    </location>
</feature>
<dbReference type="EMBL" id="JOTN01000005">
    <property type="protein sequence ID" value="KEK19863.1"/>
    <property type="molecule type" value="Genomic_DNA"/>
</dbReference>
<dbReference type="PANTHER" id="PTHR45528">
    <property type="entry name" value="SENSOR HISTIDINE KINASE CPXA"/>
    <property type="match status" value="1"/>
</dbReference>
<evidence type="ECO:0000256" key="8">
    <source>
        <dbReference type="ARBA" id="ARBA00022741"/>
    </source>
</evidence>
<keyword evidence="7 14" id="KW-0812">Transmembrane</keyword>
<dbReference type="GO" id="GO:0000155">
    <property type="term" value="F:phosphorelay sensor kinase activity"/>
    <property type="evidence" value="ECO:0007669"/>
    <property type="project" value="InterPro"/>
</dbReference>